<sequence>MKSFTQIKEDVGFLTEAADKKLLELNADRKPGQHKVNTSNGKENTKTTILSASKNHVTYVLKSGSDVSLYHNDMSGQTIIDLDSNEVAFLKKAL</sequence>
<evidence type="ECO:0000313" key="2">
    <source>
        <dbReference type="Proteomes" id="UP000441722"/>
    </source>
</evidence>
<accession>A0A6B9J868</accession>
<organism evidence="1 2">
    <name type="scientific">Acinetobacter phage vB_AbaM_Berthold</name>
    <dbReference type="NCBI Taxonomy" id="2686290"/>
    <lineage>
        <taxon>Viruses</taxon>
        <taxon>Duplodnaviria</taxon>
        <taxon>Heunggongvirae</taxon>
        <taxon>Uroviricota</taxon>
        <taxon>Caudoviricetes</taxon>
        <taxon>Pantevenvirales</taxon>
        <taxon>Straboviridae</taxon>
        <taxon>Twarogvirinae</taxon>
        <taxon>Lazarusvirus</taxon>
        <taxon>Lazarusvirus berthold</taxon>
    </lineage>
</organism>
<keyword evidence="2" id="KW-1185">Reference proteome</keyword>
<protein>
    <submittedName>
        <fullName evidence="1">Uncharacterized protein</fullName>
    </submittedName>
</protein>
<name>A0A6B9J868_9CAUD</name>
<dbReference type="EMBL" id="MN709128">
    <property type="protein sequence ID" value="QGZ15547.1"/>
    <property type="molecule type" value="Genomic_DNA"/>
</dbReference>
<evidence type="ECO:0000313" key="1">
    <source>
        <dbReference type="EMBL" id="QGZ15547.1"/>
    </source>
</evidence>
<proteinExistence type="predicted"/>
<gene>
    <name evidence="1" type="ORF">Berthold_206</name>
</gene>
<reference evidence="1 2" key="1">
    <citation type="submission" date="2019-11" db="EMBL/GenBank/DDBJ databases">
        <authorList>
            <person name="Shneider M.M."/>
            <person name="Evseev P.V."/>
            <person name="Timoshina O.Y."/>
            <person name="Mikhailova Y.V."/>
            <person name="Shelenkov A.A."/>
            <person name="Yanushevich Y."/>
            <person name="Shagin D.A."/>
            <person name="Popova A.V."/>
            <person name="Miroshnikov K.A."/>
        </authorList>
    </citation>
    <scope>NUCLEOTIDE SEQUENCE [LARGE SCALE GENOMIC DNA]</scope>
</reference>
<dbReference type="Proteomes" id="UP000441722">
    <property type="component" value="Segment"/>
</dbReference>